<keyword evidence="7" id="KW-1185">Reference proteome</keyword>
<dbReference type="RefSeq" id="WP_334481774.1">
    <property type="nucleotide sequence ID" value="NZ_JAZHRV010000001.1"/>
</dbReference>
<evidence type="ECO:0000256" key="4">
    <source>
        <dbReference type="ARBA" id="ARBA00023014"/>
    </source>
</evidence>
<dbReference type="CDD" id="cd03467">
    <property type="entry name" value="Rieske"/>
    <property type="match status" value="1"/>
</dbReference>
<dbReference type="GO" id="GO:0051213">
    <property type="term" value="F:dioxygenase activity"/>
    <property type="evidence" value="ECO:0007669"/>
    <property type="project" value="UniProtKB-KW"/>
</dbReference>
<dbReference type="PROSITE" id="PS51296">
    <property type="entry name" value="RIESKE"/>
    <property type="match status" value="1"/>
</dbReference>
<comment type="caution">
    <text evidence="6">The sequence shown here is derived from an EMBL/GenBank/DDBJ whole genome shotgun (WGS) entry which is preliminary data.</text>
</comment>
<dbReference type="Pfam" id="PF00355">
    <property type="entry name" value="Rieske"/>
    <property type="match status" value="1"/>
</dbReference>
<keyword evidence="1" id="KW-0001">2Fe-2S</keyword>
<keyword evidence="3" id="KW-0408">Iron</keyword>
<evidence type="ECO:0000256" key="1">
    <source>
        <dbReference type="ARBA" id="ARBA00022714"/>
    </source>
</evidence>
<dbReference type="Proteomes" id="UP001364224">
    <property type="component" value="Unassembled WGS sequence"/>
</dbReference>
<dbReference type="InterPro" id="IPR036922">
    <property type="entry name" value="Rieske_2Fe-2S_sf"/>
</dbReference>
<keyword evidence="2" id="KW-0479">Metal-binding</keyword>
<evidence type="ECO:0000256" key="3">
    <source>
        <dbReference type="ARBA" id="ARBA00023004"/>
    </source>
</evidence>
<sequence>MADERPETAALSGDGQWMPVCGLSRLISQTIVCVRVTGVDLILVSSEGRVVACERMCPHEQADLSLGHPAGGRLFCPRHAASFDLRHGRISYGWPSRPLRLYPVRIRDDQIWIDAAAIKSPAT</sequence>
<name>A0ABU8BCZ5_9BRAD</name>
<evidence type="ECO:0000256" key="2">
    <source>
        <dbReference type="ARBA" id="ARBA00022723"/>
    </source>
</evidence>
<gene>
    <name evidence="6" type="ORF">V1286_003934</name>
</gene>
<evidence type="ECO:0000313" key="6">
    <source>
        <dbReference type="EMBL" id="MEH2556405.1"/>
    </source>
</evidence>
<dbReference type="Gene3D" id="2.102.10.10">
    <property type="entry name" value="Rieske [2Fe-2S] iron-sulphur domain"/>
    <property type="match status" value="1"/>
</dbReference>
<feature type="domain" description="Rieske" evidence="5">
    <location>
        <begin position="18"/>
        <end position="113"/>
    </location>
</feature>
<dbReference type="EMBL" id="JAZHRV010000001">
    <property type="protein sequence ID" value="MEH2556405.1"/>
    <property type="molecule type" value="Genomic_DNA"/>
</dbReference>
<keyword evidence="6" id="KW-0223">Dioxygenase</keyword>
<evidence type="ECO:0000259" key="5">
    <source>
        <dbReference type="PROSITE" id="PS51296"/>
    </source>
</evidence>
<reference evidence="6 7" key="1">
    <citation type="submission" date="2024-02" db="EMBL/GenBank/DDBJ databases">
        <title>Adaptive strategies in a cosmopolitan and abundant soil bacterium.</title>
        <authorList>
            <person name="Carini P."/>
        </authorList>
    </citation>
    <scope>NUCLEOTIDE SEQUENCE [LARGE SCALE GENOMIC DNA]</scope>
    <source>
        <strain evidence="6 7">AZCC 1608</strain>
    </source>
</reference>
<protein>
    <submittedName>
        <fullName evidence="6">3-phenylpropionate/trans-cinnamate dioxygenase ferredoxin subunit</fullName>
    </submittedName>
</protein>
<keyword evidence="6" id="KW-0560">Oxidoreductase</keyword>
<proteinExistence type="predicted"/>
<dbReference type="SUPFAM" id="SSF50022">
    <property type="entry name" value="ISP domain"/>
    <property type="match status" value="1"/>
</dbReference>
<keyword evidence="4" id="KW-0411">Iron-sulfur</keyword>
<dbReference type="InterPro" id="IPR017941">
    <property type="entry name" value="Rieske_2Fe-2S"/>
</dbReference>
<accession>A0ABU8BCZ5</accession>
<evidence type="ECO:0000313" key="7">
    <source>
        <dbReference type="Proteomes" id="UP001364224"/>
    </source>
</evidence>
<organism evidence="6 7">
    <name type="scientific">Bradyrhizobium algeriense</name>
    <dbReference type="NCBI Taxonomy" id="634784"/>
    <lineage>
        <taxon>Bacteria</taxon>
        <taxon>Pseudomonadati</taxon>
        <taxon>Pseudomonadota</taxon>
        <taxon>Alphaproteobacteria</taxon>
        <taxon>Hyphomicrobiales</taxon>
        <taxon>Nitrobacteraceae</taxon>
        <taxon>Bradyrhizobium</taxon>
    </lineage>
</organism>